<dbReference type="Proteomes" id="UP000254467">
    <property type="component" value="Unassembled WGS sequence"/>
</dbReference>
<dbReference type="STRING" id="35756.GCA_001044155_02303"/>
<protein>
    <submittedName>
        <fullName evidence="2">Putative NAD-dependent malic enzyme</fullName>
    </submittedName>
</protein>
<dbReference type="PROSITE" id="PS51671">
    <property type="entry name" value="ACT"/>
    <property type="match status" value="1"/>
</dbReference>
<evidence type="ECO:0000259" key="1">
    <source>
        <dbReference type="PROSITE" id="PS51671"/>
    </source>
</evidence>
<reference evidence="2 3" key="1">
    <citation type="submission" date="2018-06" db="EMBL/GenBank/DDBJ databases">
        <authorList>
            <consortium name="Pathogen Informatics"/>
            <person name="Doyle S."/>
        </authorList>
    </citation>
    <scope>NUCLEOTIDE SEQUENCE [LARGE SCALE GENOMIC DNA]</scope>
    <source>
        <strain evidence="2 3">NCTC11862</strain>
    </source>
</reference>
<gene>
    <name evidence="2" type="ORF">NCTC11862_02068</name>
</gene>
<evidence type="ECO:0000313" key="2">
    <source>
        <dbReference type="EMBL" id="STC70258.1"/>
    </source>
</evidence>
<dbReference type="InterPro" id="IPR002912">
    <property type="entry name" value="ACT_dom"/>
</dbReference>
<dbReference type="InterPro" id="IPR045865">
    <property type="entry name" value="ACT-like_dom_sf"/>
</dbReference>
<accession>A0A376CRJ7</accession>
<proteinExistence type="predicted"/>
<dbReference type="RefSeq" id="WP_026254225.1">
    <property type="nucleotide sequence ID" value="NZ_LDYD01000008.1"/>
</dbReference>
<organism evidence="2 3">
    <name type="scientific">Corynebacterium pilosum</name>
    <dbReference type="NCBI Taxonomy" id="35756"/>
    <lineage>
        <taxon>Bacteria</taxon>
        <taxon>Bacillati</taxon>
        <taxon>Actinomycetota</taxon>
        <taxon>Actinomycetes</taxon>
        <taxon>Mycobacteriales</taxon>
        <taxon>Corynebacteriaceae</taxon>
        <taxon>Corynebacterium</taxon>
    </lineage>
</organism>
<sequence length="224" mass="23504">MSYLIRVVLPDEPGSLGELAQAFGMLGANIESVDVVQTLDDEGSVLDDIVVSLPKDVMADGLITAVGAVPGAEVDSIRPFTGRVDRRGQIQMLSRVARCAHDIPAAMEELVKVMPKAMTSSWAIVLEETAEGVTRVAASQAAPADDGSSPELAHVETARVLDAEVEEWIPEGWGILDSALAATPIANTNMILVMGRIGGPSFLASEVAHIGDLGMIVGTLIRHA</sequence>
<dbReference type="SUPFAM" id="SSF55021">
    <property type="entry name" value="ACT-like"/>
    <property type="match status" value="1"/>
</dbReference>
<dbReference type="OrthoDB" id="5243606at2"/>
<dbReference type="AlphaFoldDB" id="A0A376CRJ7"/>
<dbReference type="EMBL" id="UFXQ01000001">
    <property type="protein sequence ID" value="STC70258.1"/>
    <property type="molecule type" value="Genomic_DNA"/>
</dbReference>
<evidence type="ECO:0000313" key="3">
    <source>
        <dbReference type="Proteomes" id="UP000254467"/>
    </source>
</evidence>
<name>A0A376CRJ7_9CORY</name>
<feature type="domain" description="ACT" evidence="1">
    <location>
        <begin position="4"/>
        <end position="82"/>
    </location>
</feature>
<dbReference type="Pfam" id="PF01842">
    <property type="entry name" value="ACT"/>
    <property type="match status" value="1"/>
</dbReference>
<keyword evidence="3" id="KW-1185">Reference proteome</keyword>